<dbReference type="GeneID" id="89930441"/>
<feature type="compositionally biased region" description="Basic and acidic residues" evidence="1">
    <location>
        <begin position="8"/>
        <end position="77"/>
    </location>
</feature>
<evidence type="ECO:0000313" key="3">
    <source>
        <dbReference type="Proteomes" id="UP001337655"/>
    </source>
</evidence>
<protein>
    <submittedName>
        <fullName evidence="2">Uncharacterized protein</fullName>
    </submittedName>
</protein>
<sequence>MSSNSNVGDHRTYEAGDQRNYSKGEKQEAERYKEGQPHSHLAQDSKDERSIANKLGREEKRQNEPEPEKDMETKQSKIDPTLPAKAHGNEPSSGAKKDKEIEDEEAEMLKKKGAFGPQ</sequence>
<evidence type="ECO:0000313" key="2">
    <source>
        <dbReference type="EMBL" id="KAK5165580.1"/>
    </source>
</evidence>
<comment type="caution">
    <text evidence="2">The sequence shown here is derived from an EMBL/GenBank/DDBJ whole genome shotgun (WGS) entry which is preliminary data.</text>
</comment>
<dbReference type="RefSeq" id="XP_064655664.1">
    <property type="nucleotide sequence ID" value="XM_064806338.1"/>
</dbReference>
<dbReference type="AlphaFoldDB" id="A0AAV9NZZ6"/>
<dbReference type="Proteomes" id="UP001337655">
    <property type="component" value="Unassembled WGS sequence"/>
</dbReference>
<dbReference type="PANTHER" id="PTHR39475">
    <property type="entry name" value="CONIDIATION-SPECIFIC PROTEIN 6"/>
    <property type="match status" value="1"/>
</dbReference>
<gene>
    <name evidence="2" type="ORF">LTR77_009109</name>
</gene>
<keyword evidence="3" id="KW-1185">Reference proteome</keyword>
<reference evidence="2 3" key="1">
    <citation type="submission" date="2023-08" db="EMBL/GenBank/DDBJ databases">
        <title>Black Yeasts Isolated from many extreme environments.</title>
        <authorList>
            <person name="Coleine C."/>
            <person name="Stajich J.E."/>
            <person name="Selbmann L."/>
        </authorList>
    </citation>
    <scope>NUCLEOTIDE SEQUENCE [LARGE SCALE GENOMIC DNA]</scope>
    <source>
        <strain evidence="2 3">CCFEE 5935</strain>
    </source>
</reference>
<dbReference type="EMBL" id="JAVRRT010000016">
    <property type="protein sequence ID" value="KAK5165580.1"/>
    <property type="molecule type" value="Genomic_DNA"/>
</dbReference>
<organism evidence="2 3">
    <name type="scientific">Saxophila tyrrhenica</name>
    <dbReference type="NCBI Taxonomy" id="1690608"/>
    <lineage>
        <taxon>Eukaryota</taxon>
        <taxon>Fungi</taxon>
        <taxon>Dikarya</taxon>
        <taxon>Ascomycota</taxon>
        <taxon>Pezizomycotina</taxon>
        <taxon>Dothideomycetes</taxon>
        <taxon>Dothideomycetidae</taxon>
        <taxon>Mycosphaerellales</taxon>
        <taxon>Extremaceae</taxon>
        <taxon>Saxophila</taxon>
    </lineage>
</organism>
<feature type="region of interest" description="Disordered" evidence="1">
    <location>
        <begin position="1"/>
        <end position="118"/>
    </location>
</feature>
<dbReference type="PANTHER" id="PTHR39475:SF1">
    <property type="entry name" value="CONIDIATION-SPECIFIC PROTEIN 6"/>
    <property type="match status" value="1"/>
</dbReference>
<proteinExistence type="predicted"/>
<evidence type="ECO:0000256" key="1">
    <source>
        <dbReference type="SAM" id="MobiDB-lite"/>
    </source>
</evidence>
<name>A0AAV9NZZ6_9PEZI</name>
<accession>A0AAV9NZZ6</accession>